<dbReference type="GO" id="GO:0008477">
    <property type="term" value="F:purine nucleosidase activity"/>
    <property type="evidence" value="ECO:0007669"/>
    <property type="project" value="TreeGrafter"/>
</dbReference>
<evidence type="ECO:0000256" key="2">
    <source>
        <dbReference type="ARBA" id="ARBA00023295"/>
    </source>
</evidence>
<keyword evidence="2" id="KW-0326">Glycosidase</keyword>
<dbReference type="Proteomes" id="UP000003527">
    <property type="component" value="Unassembled WGS sequence"/>
</dbReference>
<dbReference type="SUPFAM" id="SSF53590">
    <property type="entry name" value="Nucleoside hydrolase"/>
    <property type="match status" value="1"/>
</dbReference>
<dbReference type="GO" id="GO:0005829">
    <property type="term" value="C:cytosol"/>
    <property type="evidence" value="ECO:0007669"/>
    <property type="project" value="TreeGrafter"/>
</dbReference>
<gene>
    <name evidence="4" type="ORF">HMPREF9624_01572</name>
</gene>
<protein>
    <recommendedName>
        <fullName evidence="3">Inosine/uridine-preferring nucleoside hydrolase domain-containing protein</fullName>
    </recommendedName>
</protein>
<dbReference type="RefSeq" id="WP_009429524.1">
    <property type="nucleotide sequence ID" value="NZ_JH414506.1"/>
</dbReference>
<dbReference type="AlphaFoldDB" id="G9WR56"/>
<keyword evidence="5" id="KW-1185">Reference proteome</keyword>
<keyword evidence="1" id="KW-0378">Hydrolase</keyword>
<evidence type="ECO:0000256" key="1">
    <source>
        <dbReference type="ARBA" id="ARBA00022801"/>
    </source>
</evidence>
<dbReference type="PATRIC" id="fig|796944.3.peg.70"/>
<dbReference type="Gene3D" id="3.90.245.10">
    <property type="entry name" value="Ribonucleoside hydrolase-like"/>
    <property type="match status" value="1"/>
</dbReference>
<dbReference type="EMBL" id="AFZD01000002">
    <property type="protein sequence ID" value="EHL14392.1"/>
    <property type="molecule type" value="Genomic_DNA"/>
</dbReference>
<name>G9WR56_9FIRM</name>
<feature type="domain" description="Inosine/uridine-preferring nucleoside hydrolase" evidence="3">
    <location>
        <begin position="6"/>
        <end position="325"/>
    </location>
</feature>
<evidence type="ECO:0000313" key="4">
    <source>
        <dbReference type="EMBL" id="EHL14392.1"/>
    </source>
</evidence>
<dbReference type="GO" id="GO:0006152">
    <property type="term" value="P:purine nucleoside catabolic process"/>
    <property type="evidence" value="ECO:0007669"/>
    <property type="project" value="TreeGrafter"/>
</dbReference>
<accession>G9WR56</accession>
<comment type="caution">
    <text evidence="4">The sequence shown here is derived from an EMBL/GenBank/DDBJ whole genome shotgun (WGS) entry which is preliminary data.</text>
</comment>
<dbReference type="InterPro" id="IPR023186">
    <property type="entry name" value="IUNH"/>
</dbReference>
<dbReference type="Pfam" id="PF01156">
    <property type="entry name" value="IU_nuc_hydro"/>
    <property type="match status" value="1"/>
</dbReference>
<evidence type="ECO:0000259" key="3">
    <source>
        <dbReference type="Pfam" id="PF01156"/>
    </source>
</evidence>
<dbReference type="InterPro" id="IPR001910">
    <property type="entry name" value="Inosine/uridine_hydrolase_dom"/>
</dbReference>
<evidence type="ECO:0000313" key="5">
    <source>
        <dbReference type="Proteomes" id="UP000003527"/>
    </source>
</evidence>
<sequence>MNNRKIILDIDSVGDDILALFFAALHPDFDLLAVSTVSGAAGSIEQATRVALHTVEVTGKQIPVYRGAEGPLVKEQKNLLGDPVNFFASLEEKFGDRLVEMNKSEETKLVEEKESAVDFIIRMAHQYKENLSLVCTGPTTNLAMAIQKDPSIVPLLGEIYVLGGAFHIPGNITPVSEYNIFADPEAAQLVLTSGVPVTLVPLDICENNLFADSMLTRDSLFDITSNGKSSVSDYILKKFPIYIDVWRSYFHLVGFPMDDVITAAVAVEEKLCTYSERCHVEVALEGRLTRGQTIAFNGVQIYDYPDRKMKNVRIAKTVDGKRFMDLFIRTIINGE</sequence>
<proteinExistence type="predicted"/>
<organism evidence="4 5">
    <name type="scientific">Oribacterium asaccharolyticum ACB7</name>
    <dbReference type="NCBI Taxonomy" id="796944"/>
    <lineage>
        <taxon>Bacteria</taxon>
        <taxon>Bacillati</taxon>
        <taxon>Bacillota</taxon>
        <taxon>Clostridia</taxon>
        <taxon>Lachnospirales</taxon>
        <taxon>Lachnospiraceae</taxon>
        <taxon>Oribacterium</taxon>
    </lineage>
</organism>
<dbReference type="InterPro" id="IPR036452">
    <property type="entry name" value="Ribo_hydro-like"/>
</dbReference>
<dbReference type="HOGENOM" id="CLU_036838_11_0_9"/>
<dbReference type="PANTHER" id="PTHR12304:SF4">
    <property type="entry name" value="URIDINE NUCLEOSIDASE"/>
    <property type="match status" value="1"/>
</dbReference>
<reference evidence="4 5" key="1">
    <citation type="submission" date="2011-08" db="EMBL/GenBank/DDBJ databases">
        <title>The Genome Sequence of Oribacterium sp. ACB7.</title>
        <authorList>
            <consortium name="The Broad Institute Genome Sequencing Platform"/>
            <person name="Earl A."/>
            <person name="Ward D."/>
            <person name="Feldgarden M."/>
            <person name="Gevers D."/>
            <person name="Sizova M."/>
            <person name="Hazen A."/>
            <person name="Epstein S."/>
            <person name="Young S.K."/>
            <person name="Zeng Q."/>
            <person name="Gargeya S."/>
            <person name="Fitzgerald M."/>
            <person name="Haas B."/>
            <person name="Abouelleil A."/>
            <person name="Alvarado L."/>
            <person name="Arachchi H.M."/>
            <person name="Berlin A."/>
            <person name="Brown A."/>
            <person name="Chapman S.B."/>
            <person name="Chen Z."/>
            <person name="Dunbar C."/>
            <person name="Freedman E."/>
            <person name="Gearin G."/>
            <person name="Gellesch M."/>
            <person name="Goldberg J."/>
            <person name="Griggs A."/>
            <person name="Gujja S."/>
            <person name="Heiman D."/>
            <person name="Howarth C."/>
            <person name="Larson L."/>
            <person name="Lui A."/>
            <person name="MacDonald P.J.P."/>
            <person name="Montmayeur A."/>
            <person name="Murphy C."/>
            <person name="Neiman D."/>
            <person name="Pearson M."/>
            <person name="Priest M."/>
            <person name="Roberts A."/>
            <person name="Saif S."/>
            <person name="Shea T."/>
            <person name="Shenoy N."/>
            <person name="Sisk P."/>
            <person name="Stolte C."/>
            <person name="Sykes S."/>
            <person name="Wortman J."/>
            <person name="Nusbaum C."/>
            <person name="Birren B."/>
        </authorList>
    </citation>
    <scope>NUCLEOTIDE SEQUENCE [LARGE SCALE GENOMIC DNA]</scope>
    <source>
        <strain evidence="4 5">ACB7</strain>
    </source>
</reference>
<dbReference type="PANTHER" id="PTHR12304">
    <property type="entry name" value="INOSINE-URIDINE PREFERRING NUCLEOSIDE HYDROLASE"/>
    <property type="match status" value="1"/>
</dbReference>